<dbReference type="Gene3D" id="3.40.1580.10">
    <property type="entry name" value="SMI1/KNR4-like"/>
    <property type="match status" value="1"/>
</dbReference>
<evidence type="ECO:0000313" key="2">
    <source>
        <dbReference type="EMBL" id="MDH5162490.1"/>
    </source>
</evidence>
<dbReference type="SUPFAM" id="SSF52058">
    <property type="entry name" value="L domain-like"/>
    <property type="match status" value="1"/>
</dbReference>
<dbReference type="PANTHER" id="PTHR47432:SF1">
    <property type="entry name" value="CELL WALL ASSEMBLY REGULATOR SMI1"/>
    <property type="match status" value="1"/>
</dbReference>
<dbReference type="SMART" id="SM00860">
    <property type="entry name" value="SMI1_KNR4"/>
    <property type="match status" value="1"/>
</dbReference>
<comment type="caution">
    <text evidence="2">The sequence shown here is derived from an EMBL/GenBank/DDBJ whole genome shotgun (WGS) entry which is preliminary data.</text>
</comment>
<dbReference type="Proteomes" id="UP001159179">
    <property type="component" value="Unassembled WGS sequence"/>
</dbReference>
<dbReference type="PROSITE" id="PS51450">
    <property type="entry name" value="LRR"/>
    <property type="match status" value="1"/>
</dbReference>
<protein>
    <submittedName>
        <fullName evidence="2">SMI1/KNR4 family protein</fullName>
    </submittedName>
</protein>
<accession>A0AAW6SUJ7</accession>
<dbReference type="PANTHER" id="PTHR47432">
    <property type="entry name" value="CELL WALL ASSEMBLY REGULATOR SMI1"/>
    <property type="match status" value="1"/>
</dbReference>
<evidence type="ECO:0000259" key="1">
    <source>
        <dbReference type="SMART" id="SM00860"/>
    </source>
</evidence>
<reference evidence="2" key="1">
    <citation type="submission" date="2023-03" db="EMBL/GenBank/DDBJ databases">
        <title>Bacterial isolates from washroom surfaces on a university campus.</title>
        <authorList>
            <person name="Holman D.B."/>
            <person name="Gzyl K.E."/>
            <person name="Taheri A.E."/>
        </authorList>
    </citation>
    <scope>NUCLEOTIDE SEQUENCE</scope>
    <source>
        <strain evidence="2">RD03</strain>
    </source>
</reference>
<sequence length="510" mass="59083">MMQSIICEIREKLKQVFPSFLNPPATELEIQRVEKQMNLIFPEQLRALYLLHNGENENGPGLFFGLPFLTLEDMLQEWKIWADLEEEYALEGDSYSIPTNYIKERYINRNWIPISKDYGGNHIGIDIDPDVKGTCGQVINFGRDEEIKYVIAEQLSDLLEFINHTLKNRNYSIHHEEDYTYWSYGSNQNIHYLDVIRSLELPVLKPIKSGNSEIVIKNWLEQLDNQWLEIVKKRVNNPIDFVKIKKLYLMRENLTNIEPLTKCTEVRELILSGNHMTTLEPLKNMLSLKKLYLAHTPITDLHDLVNLEHLQFLNINRSKVKDCTQLAKLPSLKELDMHETEIEDYTALTQCKSLETLSISIYNVKQLEAVSTIHTLKHLKIFELNDFSEVDLNLLGKLTQLQSLELVNSHLTNLDGLISSKTLREIKLKDTTIEDGTFLGKITSLKALELNHSSIQNLSVVAMSESLERFAGSFSQFNILKDLFHRTIDFSTIIGEMTDEESDIWHQYLG</sequence>
<evidence type="ECO:0000313" key="3">
    <source>
        <dbReference type="Proteomes" id="UP001159179"/>
    </source>
</evidence>
<dbReference type="Gene3D" id="3.80.10.10">
    <property type="entry name" value="Ribonuclease Inhibitor"/>
    <property type="match status" value="2"/>
</dbReference>
<dbReference type="AlphaFoldDB" id="A0AAW6SUJ7"/>
<dbReference type="InterPro" id="IPR001611">
    <property type="entry name" value="Leu-rich_rpt"/>
</dbReference>
<proteinExistence type="predicted"/>
<organism evidence="2 3">
    <name type="scientific">Heyndrickxia oleronia</name>
    <dbReference type="NCBI Taxonomy" id="38875"/>
    <lineage>
        <taxon>Bacteria</taxon>
        <taxon>Bacillati</taxon>
        <taxon>Bacillota</taxon>
        <taxon>Bacilli</taxon>
        <taxon>Bacillales</taxon>
        <taxon>Bacillaceae</taxon>
        <taxon>Heyndrickxia</taxon>
    </lineage>
</organism>
<dbReference type="EMBL" id="JAROYP010000009">
    <property type="protein sequence ID" value="MDH5162490.1"/>
    <property type="molecule type" value="Genomic_DNA"/>
</dbReference>
<dbReference type="SUPFAM" id="SSF160631">
    <property type="entry name" value="SMI1/KNR4-like"/>
    <property type="match status" value="1"/>
</dbReference>
<dbReference type="InterPro" id="IPR032675">
    <property type="entry name" value="LRR_dom_sf"/>
</dbReference>
<feature type="domain" description="Knr4/Smi1-like" evidence="1">
    <location>
        <begin position="24"/>
        <end position="164"/>
    </location>
</feature>
<dbReference type="InterPro" id="IPR037883">
    <property type="entry name" value="Knr4/Smi1-like_sf"/>
</dbReference>
<dbReference type="InterPro" id="IPR051873">
    <property type="entry name" value="KNR4/SMI1_regulator"/>
</dbReference>
<gene>
    <name evidence="2" type="ORF">P5X88_16270</name>
</gene>
<dbReference type="InterPro" id="IPR018958">
    <property type="entry name" value="Knr4/Smi1-like_dom"/>
</dbReference>
<dbReference type="Pfam" id="PF09346">
    <property type="entry name" value="SMI1_KNR4"/>
    <property type="match status" value="1"/>
</dbReference>
<name>A0AAW6SUJ7_9BACI</name>